<dbReference type="SUPFAM" id="SSF103473">
    <property type="entry name" value="MFS general substrate transporter"/>
    <property type="match status" value="1"/>
</dbReference>
<dbReference type="PROSITE" id="PS50850">
    <property type="entry name" value="MFS"/>
    <property type="match status" value="1"/>
</dbReference>
<evidence type="ECO:0000313" key="8">
    <source>
        <dbReference type="EMBL" id="PMS27672.1"/>
    </source>
</evidence>
<comment type="caution">
    <text evidence="8">The sequence shown here is derived from an EMBL/GenBank/DDBJ whole genome shotgun (WGS) entry which is preliminary data.</text>
</comment>
<evidence type="ECO:0000256" key="1">
    <source>
        <dbReference type="ARBA" id="ARBA00004651"/>
    </source>
</evidence>
<evidence type="ECO:0000256" key="5">
    <source>
        <dbReference type="ARBA" id="ARBA00023136"/>
    </source>
</evidence>
<dbReference type="InterPro" id="IPR011701">
    <property type="entry name" value="MFS"/>
</dbReference>
<feature type="transmembrane region" description="Helical" evidence="6">
    <location>
        <begin position="319"/>
        <end position="336"/>
    </location>
</feature>
<feature type="transmembrane region" description="Helical" evidence="6">
    <location>
        <begin position="169"/>
        <end position="197"/>
    </location>
</feature>
<evidence type="ECO:0000256" key="2">
    <source>
        <dbReference type="ARBA" id="ARBA00022475"/>
    </source>
</evidence>
<feature type="transmembrane region" description="Helical" evidence="6">
    <location>
        <begin position="229"/>
        <end position="251"/>
    </location>
</feature>
<proteinExistence type="predicted"/>
<evidence type="ECO:0000313" key="9">
    <source>
        <dbReference type="Proteomes" id="UP000235347"/>
    </source>
</evidence>
<dbReference type="PANTHER" id="PTHR23513">
    <property type="entry name" value="INTEGRAL MEMBRANE EFFLUX PROTEIN-RELATED"/>
    <property type="match status" value="1"/>
</dbReference>
<name>A0A2N7WE46_9BURK</name>
<dbReference type="GO" id="GO:0022857">
    <property type="term" value="F:transmembrane transporter activity"/>
    <property type="evidence" value="ECO:0007669"/>
    <property type="project" value="InterPro"/>
</dbReference>
<dbReference type="GO" id="GO:0005886">
    <property type="term" value="C:plasma membrane"/>
    <property type="evidence" value="ECO:0007669"/>
    <property type="project" value="UniProtKB-SubCell"/>
</dbReference>
<keyword evidence="9" id="KW-1185">Reference proteome</keyword>
<keyword evidence="2" id="KW-1003">Cell membrane</keyword>
<keyword evidence="3 6" id="KW-0812">Transmembrane</keyword>
<protein>
    <submittedName>
        <fullName evidence="8">MFS transporter</fullName>
    </submittedName>
</protein>
<keyword evidence="4 6" id="KW-1133">Transmembrane helix</keyword>
<feature type="transmembrane region" description="Helical" evidence="6">
    <location>
        <begin position="263"/>
        <end position="281"/>
    </location>
</feature>
<feature type="transmembrane region" description="Helical" evidence="6">
    <location>
        <begin position="293"/>
        <end position="313"/>
    </location>
</feature>
<keyword evidence="5 6" id="KW-0472">Membrane</keyword>
<evidence type="ECO:0000256" key="3">
    <source>
        <dbReference type="ARBA" id="ARBA00022692"/>
    </source>
</evidence>
<evidence type="ECO:0000256" key="6">
    <source>
        <dbReference type="SAM" id="Phobius"/>
    </source>
</evidence>
<dbReference type="Pfam" id="PF07690">
    <property type="entry name" value="MFS_1"/>
    <property type="match status" value="1"/>
</dbReference>
<dbReference type="AlphaFoldDB" id="A0A2N7WE46"/>
<comment type="subcellular location">
    <subcellularLocation>
        <location evidence="1">Cell membrane</location>
        <topology evidence="1">Multi-pass membrane protein</topology>
    </subcellularLocation>
</comment>
<feature type="transmembrane region" description="Helical" evidence="6">
    <location>
        <begin position="381"/>
        <end position="401"/>
    </location>
</feature>
<evidence type="ECO:0000259" key="7">
    <source>
        <dbReference type="PROSITE" id="PS50850"/>
    </source>
</evidence>
<dbReference type="CDD" id="cd06173">
    <property type="entry name" value="MFS_MefA_like"/>
    <property type="match status" value="1"/>
</dbReference>
<feature type="transmembrane region" description="Helical" evidence="6">
    <location>
        <begin position="95"/>
        <end position="128"/>
    </location>
</feature>
<feature type="domain" description="Major facilitator superfamily (MFS) profile" evidence="7">
    <location>
        <begin position="226"/>
        <end position="416"/>
    </location>
</feature>
<dbReference type="PANTHER" id="PTHR23513:SF6">
    <property type="entry name" value="MAJOR FACILITATOR SUPERFAMILY ASSOCIATED DOMAIN-CONTAINING PROTEIN"/>
    <property type="match status" value="1"/>
</dbReference>
<gene>
    <name evidence="8" type="ORF">C0Z19_03085</name>
</gene>
<dbReference type="EMBL" id="PNYB01000002">
    <property type="protein sequence ID" value="PMS27672.1"/>
    <property type="molecule type" value="Genomic_DNA"/>
</dbReference>
<dbReference type="InterPro" id="IPR020846">
    <property type="entry name" value="MFS_dom"/>
</dbReference>
<dbReference type="InterPro" id="IPR036259">
    <property type="entry name" value="MFS_trans_sf"/>
</dbReference>
<organism evidence="8 9">
    <name type="scientific">Trinickia soli</name>
    <dbReference type="NCBI Taxonomy" id="380675"/>
    <lineage>
        <taxon>Bacteria</taxon>
        <taxon>Pseudomonadati</taxon>
        <taxon>Pseudomonadota</taxon>
        <taxon>Betaproteobacteria</taxon>
        <taxon>Burkholderiales</taxon>
        <taxon>Burkholderiaceae</taxon>
        <taxon>Trinickia</taxon>
    </lineage>
</organism>
<feature type="transmembrane region" description="Helical" evidence="6">
    <location>
        <begin position="56"/>
        <end position="75"/>
    </location>
</feature>
<sequence>MPVHSAIKPSATTELPRAFHRLAWSNLAAQSAEQIGLAATPIVAVFALGAGPGQTGWLQTAQTLPFLLLSIALGVRADQASRKKLMARAEAVRCVALLVVLAAVVSGRLSLPLLAVCGFIGACGTVAYNVASPSLITALVERGGWAKANGRTELARSIAYSAGPALGGLLVGVIGAASAFVVAAALSASAALLLAGIDEPTRTPPPRRQFASELREGAAFVTGNPLLRAIAMTAIFFNVGFFLIQAVYVPYASRQLGLSPIEVGATLAAYGAGMIVGALVAPHVMARFRLGQVIIVGPLCGLAASLTLCLTLLAPSPWLAAASYFQLGFGPILWVISSTTLRQAVTPESMLGRVSALISTATYGARPIGTLIGAVLGGTAGAQPCLVVAVLAFAIQACVIVRSPAARLVGLPDTAA</sequence>
<dbReference type="RefSeq" id="WP_102608322.1">
    <property type="nucleotide sequence ID" value="NZ_CADIKD010000004.1"/>
</dbReference>
<accession>A0A2N7WE46</accession>
<evidence type="ECO:0000256" key="4">
    <source>
        <dbReference type="ARBA" id="ARBA00022989"/>
    </source>
</evidence>
<dbReference type="Proteomes" id="UP000235347">
    <property type="component" value="Unassembled WGS sequence"/>
</dbReference>
<reference evidence="8 9" key="1">
    <citation type="submission" date="2018-01" db="EMBL/GenBank/DDBJ databases">
        <title>Whole genome analyses suggest that Burkholderia sensu lato contains two further novel genera in the rhizoxinica-symbiotica group Mycetohabitans gen. nov., and Trinickia gen. nov.: implications for the evolution of diazotrophy and nodulation in the Burkholderiaceae.</title>
        <authorList>
            <person name="Estrada-de los Santos P."/>
            <person name="Palmer M."/>
            <person name="Chavez-Ramirez B."/>
            <person name="Beukes C."/>
            <person name="Steenkamp E.T."/>
            <person name="Hirsch A.M."/>
            <person name="Manyaka P."/>
            <person name="Maluk M."/>
            <person name="Lafos M."/>
            <person name="Crook M."/>
            <person name="Gross E."/>
            <person name="Simon M.F."/>
            <person name="Bueno dos Reis Junior F."/>
            <person name="Poole P.S."/>
            <person name="Venter S.N."/>
            <person name="James E.K."/>
        </authorList>
    </citation>
    <scope>NUCLEOTIDE SEQUENCE [LARGE SCALE GENOMIC DNA]</scope>
    <source>
        <strain evidence="8 9">GP25-8</strain>
    </source>
</reference>
<dbReference type="Gene3D" id="1.20.1250.20">
    <property type="entry name" value="MFS general substrate transporter like domains"/>
    <property type="match status" value="1"/>
</dbReference>
<feature type="transmembrane region" description="Helical" evidence="6">
    <location>
        <begin position="356"/>
        <end position="375"/>
    </location>
</feature>